<evidence type="ECO:0000256" key="1">
    <source>
        <dbReference type="SAM" id="MobiDB-lite"/>
    </source>
</evidence>
<proteinExistence type="predicted"/>
<dbReference type="EMBL" id="BMVU01000007">
    <property type="protein sequence ID" value="GGX68248.1"/>
    <property type="molecule type" value="Genomic_DNA"/>
</dbReference>
<dbReference type="AlphaFoldDB" id="A0A918KLI2"/>
<feature type="region of interest" description="Disordered" evidence="1">
    <location>
        <begin position="24"/>
        <end position="52"/>
    </location>
</feature>
<sequence length="115" mass="12095">MQGGVEFLLEFGVARLHTGHALTVGIRGAPGTGASPRIRTGTGPSGGRGRRREAVVRGGPLPVLYRVMQGFRELNGRRCPGGRDRWPARSPVAAAAPAATACPVLTRRQPKESTS</sequence>
<accession>A0A918KLI2</accession>
<comment type="caution">
    <text evidence="2">The sequence shown here is derived from an EMBL/GenBank/DDBJ whole genome shotgun (WGS) entry which is preliminary data.</text>
</comment>
<gene>
    <name evidence="2" type="ORF">GCM10010358_23450</name>
</gene>
<reference evidence="2" key="1">
    <citation type="journal article" date="2014" name="Int. J. Syst. Evol. Microbiol.">
        <title>Complete genome sequence of Corynebacterium casei LMG S-19264T (=DSM 44701T), isolated from a smear-ripened cheese.</title>
        <authorList>
            <consortium name="US DOE Joint Genome Institute (JGI-PGF)"/>
            <person name="Walter F."/>
            <person name="Albersmeier A."/>
            <person name="Kalinowski J."/>
            <person name="Ruckert C."/>
        </authorList>
    </citation>
    <scope>NUCLEOTIDE SEQUENCE</scope>
    <source>
        <strain evidence="2">JCM 4790</strain>
    </source>
</reference>
<reference evidence="2" key="2">
    <citation type="submission" date="2020-09" db="EMBL/GenBank/DDBJ databases">
        <authorList>
            <person name="Sun Q."/>
            <person name="Ohkuma M."/>
        </authorList>
    </citation>
    <scope>NUCLEOTIDE SEQUENCE</scope>
    <source>
        <strain evidence="2">JCM 4790</strain>
    </source>
</reference>
<organism evidence="2 3">
    <name type="scientific">Streptomyces minutiscleroticus</name>
    <dbReference type="NCBI Taxonomy" id="68238"/>
    <lineage>
        <taxon>Bacteria</taxon>
        <taxon>Bacillati</taxon>
        <taxon>Actinomycetota</taxon>
        <taxon>Actinomycetes</taxon>
        <taxon>Kitasatosporales</taxon>
        <taxon>Streptomycetaceae</taxon>
        <taxon>Streptomyces</taxon>
    </lineage>
</organism>
<evidence type="ECO:0000313" key="2">
    <source>
        <dbReference type="EMBL" id="GGX68248.1"/>
    </source>
</evidence>
<keyword evidence="3" id="KW-1185">Reference proteome</keyword>
<protein>
    <submittedName>
        <fullName evidence="2">Uncharacterized protein</fullName>
    </submittedName>
</protein>
<dbReference type="Proteomes" id="UP000619244">
    <property type="component" value="Unassembled WGS sequence"/>
</dbReference>
<name>A0A918KLI2_9ACTN</name>
<evidence type="ECO:0000313" key="3">
    <source>
        <dbReference type="Proteomes" id="UP000619244"/>
    </source>
</evidence>